<proteinExistence type="predicted"/>
<feature type="region of interest" description="Disordered" evidence="1">
    <location>
        <begin position="1"/>
        <end position="83"/>
    </location>
</feature>
<sequence length="83" mass="9070">MACFKHQVSSLGSHSQEYNSPSRLEPAPNGNIKVTQGAGDESTSCFPGDDYGPPRLRVTMQSSSPITYPCQHQDRDQKSPFLA</sequence>
<comment type="caution">
    <text evidence="2">The sequence shown here is derived from an EMBL/GenBank/DDBJ whole genome shotgun (WGS) entry which is preliminary data.</text>
</comment>
<reference evidence="2" key="1">
    <citation type="submission" date="2018-04" db="EMBL/GenBank/DDBJ databases">
        <title>Whole genome sequencing of Hypsizygus marmoreus.</title>
        <authorList>
            <person name="Choi I.-G."/>
            <person name="Min B."/>
            <person name="Kim J.-G."/>
            <person name="Kim S."/>
            <person name="Oh Y.-L."/>
            <person name="Kong W.-S."/>
            <person name="Park H."/>
            <person name="Jeong J."/>
            <person name="Song E.-S."/>
        </authorList>
    </citation>
    <scope>NUCLEOTIDE SEQUENCE [LARGE SCALE GENOMIC DNA]</scope>
    <source>
        <strain evidence="2">51987-8</strain>
    </source>
</reference>
<name>A0A369JV28_HYPMA</name>
<evidence type="ECO:0000256" key="1">
    <source>
        <dbReference type="SAM" id="MobiDB-lite"/>
    </source>
</evidence>
<dbReference type="AlphaFoldDB" id="A0A369JV28"/>
<protein>
    <submittedName>
        <fullName evidence="2">Uncharacterized protein</fullName>
    </submittedName>
</protein>
<dbReference type="EMBL" id="LUEZ02000040">
    <property type="protein sequence ID" value="RDB25638.1"/>
    <property type="molecule type" value="Genomic_DNA"/>
</dbReference>
<evidence type="ECO:0000313" key="2">
    <source>
        <dbReference type="EMBL" id="RDB25638.1"/>
    </source>
</evidence>
<dbReference type="InParanoid" id="A0A369JV28"/>
<evidence type="ECO:0000313" key="3">
    <source>
        <dbReference type="Proteomes" id="UP000076154"/>
    </source>
</evidence>
<accession>A0A369JV28</accession>
<keyword evidence="3" id="KW-1185">Reference proteome</keyword>
<organism evidence="2 3">
    <name type="scientific">Hypsizygus marmoreus</name>
    <name type="common">White beech mushroom</name>
    <name type="synonym">Agaricus marmoreus</name>
    <dbReference type="NCBI Taxonomy" id="39966"/>
    <lineage>
        <taxon>Eukaryota</taxon>
        <taxon>Fungi</taxon>
        <taxon>Dikarya</taxon>
        <taxon>Basidiomycota</taxon>
        <taxon>Agaricomycotina</taxon>
        <taxon>Agaricomycetes</taxon>
        <taxon>Agaricomycetidae</taxon>
        <taxon>Agaricales</taxon>
        <taxon>Tricholomatineae</taxon>
        <taxon>Lyophyllaceae</taxon>
        <taxon>Hypsizygus</taxon>
    </lineage>
</organism>
<feature type="compositionally biased region" description="Basic and acidic residues" evidence="1">
    <location>
        <begin position="72"/>
        <end position="83"/>
    </location>
</feature>
<gene>
    <name evidence="2" type="ORF">Hypma_006141</name>
</gene>
<feature type="compositionally biased region" description="Polar residues" evidence="1">
    <location>
        <begin position="7"/>
        <end position="22"/>
    </location>
</feature>
<dbReference type="Proteomes" id="UP000076154">
    <property type="component" value="Unassembled WGS sequence"/>
</dbReference>